<accession>A0A4S8FDR0</accession>
<dbReference type="SUPFAM" id="SSF88946">
    <property type="entry name" value="Sigma2 domain of RNA polymerase sigma factors"/>
    <property type="match status" value="1"/>
</dbReference>
<dbReference type="EMBL" id="STFG01000001">
    <property type="protein sequence ID" value="THU05105.1"/>
    <property type="molecule type" value="Genomic_DNA"/>
</dbReference>
<keyword evidence="2" id="KW-0805">Transcription regulation</keyword>
<evidence type="ECO:0000259" key="5">
    <source>
        <dbReference type="Pfam" id="PF04542"/>
    </source>
</evidence>
<dbReference type="GO" id="GO:0003677">
    <property type="term" value="F:DNA binding"/>
    <property type="evidence" value="ECO:0007669"/>
    <property type="project" value="InterPro"/>
</dbReference>
<dbReference type="SUPFAM" id="SSF88659">
    <property type="entry name" value="Sigma3 and sigma4 domains of RNA polymerase sigma factors"/>
    <property type="match status" value="1"/>
</dbReference>
<dbReference type="GO" id="GO:0006352">
    <property type="term" value="P:DNA-templated transcription initiation"/>
    <property type="evidence" value="ECO:0007669"/>
    <property type="project" value="InterPro"/>
</dbReference>
<dbReference type="NCBIfam" id="TIGR02937">
    <property type="entry name" value="sigma70-ECF"/>
    <property type="match status" value="1"/>
</dbReference>
<dbReference type="Gene3D" id="1.10.10.10">
    <property type="entry name" value="Winged helix-like DNA-binding domain superfamily/Winged helix DNA-binding domain"/>
    <property type="match status" value="1"/>
</dbReference>
<dbReference type="GO" id="GO:0016987">
    <property type="term" value="F:sigma factor activity"/>
    <property type="evidence" value="ECO:0007669"/>
    <property type="project" value="UniProtKB-KW"/>
</dbReference>
<sequence>MQTVYAAGKMCLMQDQEMQHEVIHQLYLDHRRWLLSWLKRRLHDRVLCEDIVQEAFLQLLMHVNLASVRVPKALLVTVVKNLMVSRYRRQCYEEAFLCTLSCDSQDFAPSAEQQCCLQQTLTRVDDLLQSMPQPMRQAFFYHHIDGLRLVEVARHLGVSPATARRYVRQAGRLCST</sequence>
<dbReference type="InterPro" id="IPR036388">
    <property type="entry name" value="WH-like_DNA-bd_sf"/>
</dbReference>
<reference evidence="7 8" key="1">
    <citation type="journal article" date="2015" name="Antonie Van Leeuwenhoek">
        <title>Lampropedia puyangensis sp. nov., isolated from symptomatic bark of Populus ? euramericana canker and emended description of Lampropedia hyalina (Ehrenberg 1832) Lee et al. 2004.</title>
        <authorList>
            <person name="Li Y."/>
            <person name="Wang T."/>
            <person name="Piao C.G."/>
            <person name="Wang L.F."/>
            <person name="Tian G.Z."/>
            <person name="Zhu T.H."/>
            <person name="Guo M.W."/>
        </authorList>
    </citation>
    <scope>NUCLEOTIDE SEQUENCE [LARGE SCALE GENOMIC DNA]</scope>
    <source>
        <strain evidence="7 8">2-bin</strain>
    </source>
</reference>
<evidence type="ECO:0000259" key="6">
    <source>
        <dbReference type="Pfam" id="PF08281"/>
    </source>
</evidence>
<protein>
    <submittedName>
        <fullName evidence="7">Sigma-70 family RNA polymerase sigma factor</fullName>
    </submittedName>
</protein>
<dbReference type="RefSeq" id="WP_136571817.1">
    <property type="nucleotide sequence ID" value="NZ_STFG01000001.1"/>
</dbReference>
<dbReference type="InterPro" id="IPR039425">
    <property type="entry name" value="RNA_pol_sigma-70-like"/>
</dbReference>
<dbReference type="InterPro" id="IPR007627">
    <property type="entry name" value="RNA_pol_sigma70_r2"/>
</dbReference>
<comment type="similarity">
    <text evidence="1">Belongs to the sigma-70 factor family. ECF subfamily.</text>
</comment>
<feature type="domain" description="RNA polymerase sigma factor 70 region 4 type 2" evidence="6">
    <location>
        <begin position="123"/>
        <end position="170"/>
    </location>
</feature>
<gene>
    <name evidence="7" type="ORF">E9531_00700</name>
</gene>
<evidence type="ECO:0000313" key="7">
    <source>
        <dbReference type="EMBL" id="THU05105.1"/>
    </source>
</evidence>
<keyword evidence="3" id="KW-0731">Sigma factor</keyword>
<dbReference type="PANTHER" id="PTHR43133:SF63">
    <property type="entry name" value="RNA POLYMERASE SIGMA FACTOR FECI-RELATED"/>
    <property type="match status" value="1"/>
</dbReference>
<organism evidence="7 8">
    <name type="scientific">Lampropedia puyangensis</name>
    <dbReference type="NCBI Taxonomy" id="1330072"/>
    <lineage>
        <taxon>Bacteria</taxon>
        <taxon>Pseudomonadati</taxon>
        <taxon>Pseudomonadota</taxon>
        <taxon>Betaproteobacteria</taxon>
        <taxon>Burkholderiales</taxon>
        <taxon>Comamonadaceae</taxon>
        <taxon>Lampropedia</taxon>
    </lineage>
</organism>
<dbReference type="OrthoDB" id="8536462at2"/>
<evidence type="ECO:0000256" key="1">
    <source>
        <dbReference type="ARBA" id="ARBA00010641"/>
    </source>
</evidence>
<dbReference type="Gene3D" id="1.10.1740.10">
    <property type="match status" value="1"/>
</dbReference>
<dbReference type="AlphaFoldDB" id="A0A4S8FDR0"/>
<evidence type="ECO:0000256" key="4">
    <source>
        <dbReference type="ARBA" id="ARBA00023163"/>
    </source>
</evidence>
<dbReference type="InterPro" id="IPR013249">
    <property type="entry name" value="RNA_pol_sigma70_r4_t2"/>
</dbReference>
<dbReference type="Pfam" id="PF04542">
    <property type="entry name" value="Sigma70_r2"/>
    <property type="match status" value="1"/>
</dbReference>
<dbReference type="Pfam" id="PF08281">
    <property type="entry name" value="Sigma70_r4_2"/>
    <property type="match status" value="1"/>
</dbReference>
<dbReference type="InterPro" id="IPR013325">
    <property type="entry name" value="RNA_pol_sigma_r2"/>
</dbReference>
<evidence type="ECO:0000313" key="8">
    <source>
        <dbReference type="Proteomes" id="UP000308917"/>
    </source>
</evidence>
<dbReference type="InterPro" id="IPR013324">
    <property type="entry name" value="RNA_pol_sigma_r3/r4-like"/>
</dbReference>
<name>A0A4S8FDR0_9BURK</name>
<keyword evidence="8" id="KW-1185">Reference proteome</keyword>
<evidence type="ECO:0000256" key="2">
    <source>
        <dbReference type="ARBA" id="ARBA00023015"/>
    </source>
</evidence>
<dbReference type="InterPro" id="IPR014284">
    <property type="entry name" value="RNA_pol_sigma-70_dom"/>
</dbReference>
<comment type="caution">
    <text evidence="7">The sequence shown here is derived from an EMBL/GenBank/DDBJ whole genome shotgun (WGS) entry which is preliminary data.</text>
</comment>
<evidence type="ECO:0000256" key="3">
    <source>
        <dbReference type="ARBA" id="ARBA00023082"/>
    </source>
</evidence>
<feature type="domain" description="RNA polymerase sigma-70 region 2" evidence="5">
    <location>
        <begin position="26"/>
        <end position="90"/>
    </location>
</feature>
<proteinExistence type="inferred from homology"/>
<keyword evidence="4" id="KW-0804">Transcription</keyword>
<dbReference type="Proteomes" id="UP000308917">
    <property type="component" value="Unassembled WGS sequence"/>
</dbReference>
<dbReference type="PANTHER" id="PTHR43133">
    <property type="entry name" value="RNA POLYMERASE ECF-TYPE SIGMA FACTO"/>
    <property type="match status" value="1"/>
</dbReference>